<dbReference type="OrthoDB" id="9008714at2"/>
<dbReference type="AlphaFoldDB" id="A0A102JID3"/>
<dbReference type="RefSeq" id="WP_059613462.1">
    <property type="nucleotide sequence ID" value="NZ_CABVPQ010000006.1"/>
</dbReference>
<feature type="chain" id="PRO_5010782747" description="DUF4148 domain-containing protein" evidence="1">
    <location>
        <begin position="24"/>
        <end position="101"/>
    </location>
</feature>
<evidence type="ECO:0000313" key="3">
    <source>
        <dbReference type="EMBL" id="KVG68589.1"/>
    </source>
</evidence>
<dbReference type="EMBL" id="LOTN01000072">
    <property type="protein sequence ID" value="KUZ81374.1"/>
    <property type="molecule type" value="Genomic_DNA"/>
</dbReference>
<evidence type="ECO:0000313" key="2">
    <source>
        <dbReference type="EMBL" id="KUZ81374.1"/>
    </source>
</evidence>
<evidence type="ECO:0000256" key="1">
    <source>
        <dbReference type="SAM" id="SignalP"/>
    </source>
</evidence>
<gene>
    <name evidence="2" type="ORF">WI38_32515</name>
    <name evidence="3" type="ORF">WJ33_00100</name>
</gene>
<name>A0A102JID3_9BURK</name>
<dbReference type="EMBL" id="LOXM01000111">
    <property type="protein sequence ID" value="KVG68589.1"/>
    <property type="molecule type" value="Genomic_DNA"/>
</dbReference>
<accession>A0A102JID3</accession>
<evidence type="ECO:0008006" key="6">
    <source>
        <dbReference type="Google" id="ProtNLM"/>
    </source>
</evidence>
<comment type="caution">
    <text evidence="2">The sequence shown here is derived from an EMBL/GenBank/DDBJ whole genome shotgun (WGS) entry which is preliminary data.</text>
</comment>
<dbReference type="Proteomes" id="UP000064029">
    <property type="component" value="Unassembled WGS sequence"/>
</dbReference>
<evidence type="ECO:0000313" key="5">
    <source>
        <dbReference type="Proteomes" id="UP000065521"/>
    </source>
</evidence>
<proteinExistence type="predicted"/>
<feature type="signal peptide" evidence="1">
    <location>
        <begin position="1"/>
        <end position="23"/>
    </location>
</feature>
<keyword evidence="1" id="KW-0732">Signal</keyword>
<dbReference type="Pfam" id="PF13663">
    <property type="entry name" value="DUF4148"/>
    <property type="match status" value="1"/>
</dbReference>
<sequence length="101" mass="10085">MKSLVVTAAAAAVLLAAPALSFAQSAKSPVTRAQVLQELYDLESVGYNPSLGDAGNYPDDIMAAQERLAAKRLAERKAGAAAYGPAGAAGAESGAVAKPAL</sequence>
<dbReference type="InterPro" id="IPR025421">
    <property type="entry name" value="DUF4148"/>
</dbReference>
<evidence type="ECO:0000313" key="4">
    <source>
        <dbReference type="Proteomes" id="UP000064029"/>
    </source>
</evidence>
<dbReference type="Proteomes" id="UP000065521">
    <property type="component" value="Unassembled WGS sequence"/>
</dbReference>
<organism evidence="2 5">
    <name type="scientific">Burkholderia ubonensis</name>
    <dbReference type="NCBI Taxonomy" id="101571"/>
    <lineage>
        <taxon>Bacteria</taxon>
        <taxon>Pseudomonadati</taxon>
        <taxon>Pseudomonadota</taxon>
        <taxon>Betaproteobacteria</taxon>
        <taxon>Burkholderiales</taxon>
        <taxon>Burkholderiaceae</taxon>
        <taxon>Burkholderia</taxon>
        <taxon>Burkholderia cepacia complex</taxon>
    </lineage>
</organism>
<protein>
    <recommendedName>
        <fullName evidence="6">DUF4148 domain-containing protein</fullName>
    </recommendedName>
</protein>
<reference evidence="4 5" key="1">
    <citation type="submission" date="2015-11" db="EMBL/GenBank/DDBJ databases">
        <title>Expanding the genomic diversity of Burkholderia species for the development of highly accurate diagnostics.</title>
        <authorList>
            <person name="Sahl J."/>
            <person name="Keim P."/>
            <person name="Wagner D."/>
        </authorList>
    </citation>
    <scope>NUCLEOTIDE SEQUENCE [LARGE SCALE GENOMIC DNA]</scope>
    <source>
        <strain evidence="3 4">MSMB2036</strain>
        <strain evidence="2 5">RF32-BP4</strain>
    </source>
</reference>